<dbReference type="SUPFAM" id="SSF51445">
    <property type="entry name" value="(Trans)glycosidases"/>
    <property type="match status" value="1"/>
</dbReference>
<dbReference type="Gene3D" id="3.20.20.80">
    <property type="entry name" value="Glycosidases"/>
    <property type="match status" value="1"/>
</dbReference>
<dbReference type="Pfam" id="PF02055">
    <property type="entry name" value="Glyco_hydro_30"/>
    <property type="match status" value="1"/>
</dbReference>
<dbReference type="GO" id="GO:0006680">
    <property type="term" value="P:glucosylceramide catabolic process"/>
    <property type="evidence" value="ECO:0007669"/>
    <property type="project" value="TreeGrafter"/>
</dbReference>
<evidence type="ECO:0000256" key="3">
    <source>
        <dbReference type="ARBA" id="ARBA00022801"/>
    </source>
</evidence>
<evidence type="ECO:0000256" key="2">
    <source>
        <dbReference type="ARBA" id="ARBA00022729"/>
    </source>
</evidence>
<dbReference type="Proteomes" id="UP000198639">
    <property type="component" value="Unassembled WGS sequence"/>
</dbReference>
<dbReference type="AlphaFoldDB" id="A0A1I1EPX9"/>
<feature type="domain" description="Glycosyl hydrolase family 30 beta sandwich" evidence="7">
    <location>
        <begin position="431"/>
        <end position="491"/>
    </location>
</feature>
<proteinExistence type="inferred from homology"/>
<dbReference type="InterPro" id="IPR017853">
    <property type="entry name" value="GH"/>
</dbReference>
<dbReference type="InterPro" id="IPR013780">
    <property type="entry name" value="Glyco_hydro_b"/>
</dbReference>
<organism evidence="8 9">
    <name type="scientific">Massilia yuzhufengensis</name>
    <dbReference type="NCBI Taxonomy" id="1164594"/>
    <lineage>
        <taxon>Bacteria</taxon>
        <taxon>Pseudomonadati</taxon>
        <taxon>Pseudomonadota</taxon>
        <taxon>Betaproteobacteria</taxon>
        <taxon>Burkholderiales</taxon>
        <taxon>Oxalobacteraceae</taxon>
        <taxon>Telluria group</taxon>
        <taxon>Massilia</taxon>
    </lineage>
</organism>
<dbReference type="InterPro" id="IPR001139">
    <property type="entry name" value="Glyco_hydro_30"/>
</dbReference>
<accession>A0A1I1EPX9</accession>
<dbReference type="GO" id="GO:0016020">
    <property type="term" value="C:membrane"/>
    <property type="evidence" value="ECO:0007669"/>
    <property type="project" value="GOC"/>
</dbReference>
<dbReference type="InterPro" id="IPR033452">
    <property type="entry name" value="GH30_C"/>
</dbReference>
<gene>
    <name evidence="8" type="ORF">SAMN05216204_102189</name>
</gene>
<protein>
    <submittedName>
        <fullName evidence="8">Glucosylceramidase</fullName>
    </submittedName>
</protein>
<keyword evidence="9" id="KW-1185">Reference proteome</keyword>
<keyword evidence="3 4" id="KW-0378">Hydrolase</keyword>
<name>A0A1I1EPX9_9BURK</name>
<feature type="domain" description="Glycosyl hydrolase family 30 TIM-barrel" evidence="6">
    <location>
        <begin position="88"/>
        <end position="428"/>
    </location>
</feature>
<dbReference type="Pfam" id="PF17189">
    <property type="entry name" value="Glyco_hydro_30C"/>
    <property type="match status" value="1"/>
</dbReference>
<dbReference type="EMBL" id="FOLD01000002">
    <property type="protein sequence ID" value="SFB88746.1"/>
    <property type="molecule type" value="Genomic_DNA"/>
</dbReference>
<evidence type="ECO:0000256" key="4">
    <source>
        <dbReference type="RuleBase" id="RU361188"/>
    </source>
</evidence>
<feature type="signal peptide" evidence="5">
    <location>
        <begin position="1"/>
        <end position="37"/>
    </location>
</feature>
<dbReference type="STRING" id="1164594.SAMN05216204_102189"/>
<evidence type="ECO:0000256" key="1">
    <source>
        <dbReference type="ARBA" id="ARBA00005382"/>
    </source>
</evidence>
<dbReference type="GO" id="GO:0004348">
    <property type="term" value="F:glucosylceramidase activity"/>
    <property type="evidence" value="ECO:0007669"/>
    <property type="project" value="InterPro"/>
</dbReference>
<evidence type="ECO:0000313" key="9">
    <source>
        <dbReference type="Proteomes" id="UP000198639"/>
    </source>
</evidence>
<dbReference type="InterPro" id="IPR033453">
    <property type="entry name" value="Glyco_hydro_30_TIM-barrel"/>
</dbReference>
<sequence>MSDLTPKEKNVKTRRQTIQLLCAASLAPALMGQAAHAAQDSWQVVTTAKDSGTRFATQALPVPQPSGQPPETETAVFVDSGKRFQEVFGFGGAITDAVAEVYAKLTPAAQKEFHTAYFDPRQGLGYNVVRTTIHSSDFSSGSYTYVRDGDRSLASFSIEHDMQYRVPLLRQALASSKAHGSALRIMATPWSAPGWMKSNNSMLRGGTLLPGDRDLWAQYMVKFVQAYEKAGIPVWGLSVQNEPMATQKWESMIFTAEDETRFLGDHLGPALKKAGLGDKKIVVWDHNRDLLPQRAAHILSDPKARPFIWGVGFHWYETWAKGEPMHANVAAVHQAYPEIKLLMTEATVEKFDPAKMQLWANGERYGSEILADLNAGASGWIDWNMLLDTRGGPNHVGNYCFAPLHASDDGQLIYTPSYAYLGHFTRYIKPGARRVSASSSRSTLATTAFRNSDGSLAIVVLNKTDAAQKYRLIVDRKEVVVDIPAHAIQTVLR</sequence>
<feature type="chain" id="PRO_5011709858" evidence="5">
    <location>
        <begin position="38"/>
        <end position="493"/>
    </location>
</feature>
<dbReference type="Gene3D" id="2.60.40.1180">
    <property type="entry name" value="Golgi alpha-mannosidase II"/>
    <property type="match status" value="1"/>
</dbReference>
<keyword evidence="2 5" id="KW-0732">Signal</keyword>
<dbReference type="PRINTS" id="PR00843">
    <property type="entry name" value="GLHYDRLASE30"/>
</dbReference>
<comment type="similarity">
    <text evidence="1 4">Belongs to the glycosyl hydrolase 30 family.</text>
</comment>
<dbReference type="PANTHER" id="PTHR11069:SF23">
    <property type="entry name" value="LYSOSOMAL ACID GLUCOSYLCERAMIDASE"/>
    <property type="match status" value="1"/>
</dbReference>
<evidence type="ECO:0000256" key="5">
    <source>
        <dbReference type="SAM" id="SignalP"/>
    </source>
</evidence>
<evidence type="ECO:0000259" key="6">
    <source>
        <dbReference type="Pfam" id="PF02055"/>
    </source>
</evidence>
<dbReference type="PANTHER" id="PTHR11069">
    <property type="entry name" value="GLUCOSYLCERAMIDASE"/>
    <property type="match status" value="1"/>
</dbReference>
<evidence type="ECO:0000313" key="8">
    <source>
        <dbReference type="EMBL" id="SFB88746.1"/>
    </source>
</evidence>
<evidence type="ECO:0000259" key="7">
    <source>
        <dbReference type="Pfam" id="PF17189"/>
    </source>
</evidence>
<keyword evidence="4" id="KW-0326">Glycosidase</keyword>
<reference evidence="9" key="1">
    <citation type="submission" date="2016-10" db="EMBL/GenBank/DDBJ databases">
        <authorList>
            <person name="Varghese N."/>
            <person name="Submissions S."/>
        </authorList>
    </citation>
    <scope>NUCLEOTIDE SEQUENCE [LARGE SCALE GENOMIC DNA]</scope>
    <source>
        <strain evidence="9">CGMCC 1.12041</strain>
    </source>
</reference>